<keyword evidence="1" id="KW-0175">Coiled coil</keyword>
<sequence>MTKTSKIVPRKANPSSSKPSEDVTPAATEEPTPEPPPQSFVPSGCPTGADYKIENTPLVPGLPKVIEMRPPSADDDIFIDPPAPKQDKKKKRRKTPSSSVPERKIPRKRMSHIPKKASARELSTDTLLRFRDESEEEEDYELVVRVRSGSEMPQAMEAVEEAVAEVSGRVETDFPRSSEVEEETMIGISRSEDNVPKEAFGALKGNLGEGAQGAVDSSNNFFDGLDSATSEDVTGLGDVPIPRKISSPGASWSSSSPKLMNQFPALSVDRTRRHTIVLSVSEDTRVLSAPVKIVSYLRCLVTEEDQEKMNEVEAPCLFNEAQQALSRGSVLHHEGFLRYREEFKHHEAETREFVEKKDAYKLLNEKSQDELEAARREHSDLVEQVKIVFEISDDESDLVTNDLCPQLQKQLDVIKKLREEVDKVKAKTEE</sequence>
<gene>
    <name evidence="3" type="primary">LOC107765145</name>
</gene>
<evidence type="ECO:0000256" key="2">
    <source>
        <dbReference type="SAM" id="MobiDB-lite"/>
    </source>
</evidence>
<dbReference type="KEGG" id="nta:107765145"/>
<protein>
    <submittedName>
        <fullName evidence="3">Uncharacterized protein</fullName>
    </submittedName>
</protein>
<dbReference type="PaxDb" id="4097-A0A1S3XH61"/>
<name>A0A1S3XH61_TOBAC</name>
<dbReference type="RefSeq" id="XP_016439238.1">
    <property type="nucleotide sequence ID" value="XM_016583752.1"/>
</dbReference>
<feature type="coiled-coil region" evidence="1">
    <location>
        <begin position="357"/>
        <end position="427"/>
    </location>
</feature>
<proteinExistence type="predicted"/>
<organism evidence="3">
    <name type="scientific">Nicotiana tabacum</name>
    <name type="common">Common tobacco</name>
    <dbReference type="NCBI Taxonomy" id="4097"/>
    <lineage>
        <taxon>Eukaryota</taxon>
        <taxon>Viridiplantae</taxon>
        <taxon>Streptophyta</taxon>
        <taxon>Embryophyta</taxon>
        <taxon>Tracheophyta</taxon>
        <taxon>Spermatophyta</taxon>
        <taxon>Magnoliopsida</taxon>
        <taxon>eudicotyledons</taxon>
        <taxon>Gunneridae</taxon>
        <taxon>Pentapetalae</taxon>
        <taxon>asterids</taxon>
        <taxon>lamiids</taxon>
        <taxon>Solanales</taxon>
        <taxon>Solanaceae</taxon>
        <taxon>Nicotianoideae</taxon>
        <taxon>Nicotianeae</taxon>
        <taxon>Nicotiana</taxon>
    </lineage>
</organism>
<evidence type="ECO:0000313" key="3">
    <source>
        <dbReference type="RefSeq" id="XP_016439238.1"/>
    </source>
</evidence>
<accession>A0A1S3XH61</accession>
<dbReference type="AlphaFoldDB" id="A0A1S3XH61"/>
<feature type="compositionally biased region" description="Basic residues" evidence="2">
    <location>
        <begin position="105"/>
        <end position="117"/>
    </location>
</feature>
<reference evidence="3" key="1">
    <citation type="submission" date="2025-08" db="UniProtKB">
        <authorList>
            <consortium name="RefSeq"/>
        </authorList>
    </citation>
    <scope>IDENTIFICATION</scope>
</reference>
<feature type="region of interest" description="Disordered" evidence="2">
    <location>
        <begin position="1"/>
        <end position="120"/>
    </location>
</feature>
<evidence type="ECO:0000256" key="1">
    <source>
        <dbReference type="SAM" id="Coils"/>
    </source>
</evidence>